<evidence type="ECO:0000256" key="3">
    <source>
        <dbReference type="ARBA" id="ARBA00022490"/>
    </source>
</evidence>
<evidence type="ECO:0000256" key="2">
    <source>
        <dbReference type="ARBA" id="ARBA00004496"/>
    </source>
</evidence>
<dbReference type="EMBL" id="LR881468">
    <property type="protein sequence ID" value="CAD5322872.1"/>
    <property type="molecule type" value="Genomic_DNA"/>
</dbReference>
<comment type="subcellular location">
    <subcellularLocation>
        <location evidence="2">Cytoplasm</location>
    </subcellularLocation>
    <subcellularLocation>
        <location evidence="1">Nucleus</location>
    </subcellularLocation>
</comment>
<dbReference type="InterPro" id="IPR019585">
    <property type="entry name" value="Rpn7/CSN1"/>
</dbReference>
<organism evidence="7 8">
    <name type="scientific">Arabidopsis thaliana</name>
    <name type="common">Mouse-ear cress</name>
    <dbReference type="NCBI Taxonomy" id="3702"/>
    <lineage>
        <taxon>Eukaryota</taxon>
        <taxon>Viridiplantae</taxon>
        <taxon>Streptophyta</taxon>
        <taxon>Embryophyta</taxon>
        <taxon>Tracheophyta</taxon>
        <taxon>Spermatophyta</taxon>
        <taxon>Magnoliopsida</taxon>
        <taxon>eudicotyledons</taxon>
        <taxon>Gunneridae</taxon>
        <taxon>Pentapetalae</taxon>
        <taxon>rosids</taxon>
        <taxon>malvids</taxon>
        <taxon>Brassicales</taxon>
        <taxon>Brassicaceae</taxon>
        <taxon>Camelineae</taxon>
        <taxon>Arabidopsis</taxon>
    </lineage>
</organism>
<evidence type="ECO:0000313" key="7">
    <source>
        <dbReference type="EMBL" id="CAD5322872.1"/>
    </source>
</evidence>
<dbReference type="GO" id="GO:0005737">
    <property type="term" value="C:cytoplasm"/>
    <property type="evidence" value="ECO:0007669"/>
    <property type="project" value="UniProtKB-SubCell"/>
</dbReference>
<reference evidence="7 8" key="1">
    <citation type="submission" date="2020-09" db="EMBL/GenBank/DDBJ databases">
        <authorList>
            <person name="Ashkenazy H."/>
        </authorList>
    </citation>
    <scope>NUCLEOTIDE SEQUENCE [LARGE SCALE GENOMIC DNA]</scope>
    <source>
        <strain evidence="8">cv. Cdm-0</strain>
    </source>
</reference>
<dbReference type="GO" id="GO:0008180">
    <property type="term" value="C:COP9 signalosome"/>
    <property type="evidence" value="ECO:0007669"/>
    <property type="project" value="UniProtKB-KW"/>
</dbReference>
<dbReference type="InterPro" id="IPR045135">
    <property type="entry name" value="Rpn7_N"/>
</dbReference>
<feature type="domain" description="26S proteasome regulatory subunit Rpn7 N-terminal" evidence="6">
    <location>
        <begin position="149"/>
        <end position="251"/>
    </location>
</feature>
<evidence type="ECO:0000313" key="8">
    <source>
        <dbReference type="Proteomes" id="UP000516314"/>
    </source>
</evidence>
<keyword evidence="3" id="KW-0963">Cytoplasm</keyword>
<dbReference type="PANTHER" id="PTHR14145">
    <property type="entry name" value="26S PROTESOME SUBUNIT 6"/>
    <property type="match status" value="1"/>
</dbReference>
<dbReference type="Pfam" id="PF10602">
    <property type="entry name" value="RPN7"/>
    <property type="match status" value="1"/>
</dbReference>
<dbReference type="AlphaFoldDB" id="A0A7G2EHQ3"/>
<keyword evidence="5" id="KW-0539">Nucleus</keyword>
<name>A0A7G2EHQ3_ARATH</name>
<dbReference type="PANTHER" id="PTHR14145:SF2">
    <property type="entry name" value="COP9 SIGNALOSOME COMPLEX SUBUNIT 1"/>
    <property type="match status" value="1"/>
</dbReference>
<evidence type="ECO:0000259" key="6">
    <source>
        <dbReference type="Pfam" id="PF10602"/>
    </source>
</evidence>
<dbReference type="Proteomes" id="UP000516314">
    <property type="component" value="Chromosome 3"/>
</dbReference>
<evidence type="ECO:0000256" key="5">
    <source>
        <dbReference type="ARBA" id="ARBA00023242"/>
    </source>
</evidence>
<evidence type="ECO:0000256" key="1">
    <source>
        <dbReference type="ARBA" id="ARBA00004123"/>
    </source>
</evidence>
<evidence type="ECO:0000256" key="4">
    <source>
        <dbReference type="ARBA" id="ARBA00022790"/>
    </source>
</evidence>
<keyword evidence="4" id="KW-0736">Signalosome</keyword>
<accession>A0A7G2EHQ3</accession>
<sequence length="398" mass="45760">MLRFTGDDQLDLDVEAYSRNYEGRNLVLRLLHIAENSVGPMFSDDLELEALRLAYDLIRNDGIVCDMRLFTVIAEKIQGRLGEGYLLDEKWRLTKNNNFVKQDSILRNDLESATDELEKDRLALRQYWLHYHCGQMAIVFRPYPRQVQTIDAYMATLLVALETRNFGELPHRSVEQIAYCNVKRAYGFKIDCFKSLSNLLESKYQVAAEGFVQLWKEVDNYNYREVISSEDIVLFGLVCAMATFSKSTLQNAVDTIVNPIGQVASHLENVIKPFGPCDYLIDVIKKLLAGHFTDCMTLLEKQRPRLLLDFYLRDHGGRLRVDSGGMVITESQVKRLMLEGKIKGRIEGQVFCPQMQVKSSEIDDSHEPPPCSVRSHLERVPRTDRIPKMIRKEDTSPL</sequence>
<proteinExistence type="predicted"/>
<protein>
    <submittedName>
        <fullName evidence="7">(thale cress) hypothetical protein</fullName>
    </submittedName>
</protein>
<dbReference type="Gene3D" id="1.25.40.570">
    <property type="match status" value="1"/>
</dbReference>
<gene>
    <name evidence="7" type="ORF">AT9943_LOCUS10852</name>
</gene>